<dbReference type="InterPro" id="IPR033479">
    <property type="entry name" value="dCache_1"/>
</dbReference>
<dbReference type="PROSITE" id="PS50111">
    <property type="entry name" value="CHEMOTAXIS_TRANSDUC_2"/>
    <property type="match status" value="1"/>
</dbReference>
<protein>
    <submittedName>
        <fullName evidence="13">HAMP domain-containing protein</fullName>
    </submittedName>
</protein>
<dbReference type="CDD" id="cd18773">
    <property type="entry name" value="PDC1_HK_sensor"/>
    <property type="match status" value="1"/>
</dbReference>
<evidence type="ECO:0000256" key="4">
    <source>
        <dbReference type="ARBA" id="ARBA00022692"/>
    </source>
</evidence>
<proteinExistence type="inferred from homology"/>
<evidence type="ECO:0000256" key="6">
    <source>
        <dbReference type="ARBA" id="ARBA00023136"/>
    </source>
</evidence>
<dbReference type="Gene3D" id="6.10.340.10">
    <property type="match status" value="1"/>
</dbReference>
<evidence type="ECO:0000313" key="14">
    <source>
        <dbReference type="Proteomes" id="UP000596857"/>
    </source>
</evidence>
<keyword evidence="3" id="KW-0145">Chemotaxis</keyword>
<comment type="caution">
    <text evidence="13">The sequence shown here is derived from an EMBL/GenBank/DDBJ whole genome shotgun (WGS) entry which is preliminary data.</text>
</comment>
<organism evidence="13 14">
    <name type="scientific">Paenibacillus phytohabitans</name>
    <dbReference type="NCBI Taxonomy" id="2654978"/>
    <lineage>
        <taxon>Bacteria</taxon>
        <taxon>Bacillati</taxon>
        <taxon>Bacillota</taxon>
        <taxon>Bacilli</taxon>
        <taxon>Bacillales</taxon>
        <taxon>Paenibacillaceae</taxon>
        <taxon>Paenibacillus</taxon>
    </lineage>
</organism>
<dbReference type="EMBL" id="WHOB01000086">
    <property type="protein sequence ID" value="NOU82753.1"/>
    <property type="molecule type" value="Genomic_DNA"/>
</dbReference>
<dbReference type="Pfam" id="PF00015">
    <property type="entry name" value="MCPsignal"/>
    <property type="match status" value="1"/>
</dbReference>
<dbReference type="Proteomes" id="UP000596857">
    <property type="component" value="Unassembled WGS sequence"/>
</dbReference>
<dbReference type="InterPro" id="IPR003660">
    <property type="entry name" value="HAMP_dom"/>
</dbReference>
<dbReference type="RefSeq" id="WP_171720053.1">
    <property type="nucleotide sequence ID" value="NZ_WHOB01000086.1"/>
</dbReference>
<evidence type="ECO:0000313" key="13">
    <source>
        <dbReference type="EMBL" id="NOU82753.1"/>
    </source>
</evidence>
<reference evidence="13 14" key="1">
    <citation type="submission" date="2019-10" db="EMBL/GenBank/DDBJ databases">
        <title>Description of Paenibacillus terricola sp. nov.</title>
        <authorList>
            <person name="Carlier A."/>
            <person name="Qi S."/>
        </authorList>
    </citation>
    <scope>NUCLEOTIDE SEQUENCE [LARGE SCALE GENOMIC DNA]</scope>
    <source>
        <strain evidence="13 14">LMG 31459</strain>
    </source>
</reference>
<evidence type="ECO:0000256" key="3">
    <source>
        <dbReference type="ARBA" id="ARBA00022500"/>
    </source>
</evidence>
<dbReference type="PANTHER" id="PTHR32089:SF112">
    <property type="entry name" value="LYSOZYME-LIKE PROTEIN-RELATED"/>
    <property type="match status" value="1"/>
</dbReference>
<dbReference type="InterPro" id="IPR004089">
    <property type="entry name" value="MCPsignal_dom"/>
</dbReference>
<evidence type="ECO:0000256" key="7">
    <source>
        <dbReference type="ARBA" id="ARBA00023224"/>
    </source>
</evidence>
<evidence type="ECO:0000256" key="1">
    <source>
        <dbReference type="ARBA" id="ARBA00004651"/>
    </source>
</evidence>
<dbReference type="PANTHER" id="PTHR32089">
    <property type="entry name" value="METHYL-ACCEPTING CHEMOTAXIS PROTEIN MCPB"/>
    <property type="match status" value="1"/>
</dbReference>
<keyword evidence="5 10" id="KW-1133">Transmembrane helix</keyword>
<feature type="domain" description="Methyl-accepting transducer" evidence="11">
    <location>
        <begin position="373"/>
        <end position="631"/>
    </location>
</feature>
<dbReference type="Pfam" id="PF02743">
    <property type="entry name" value="dCache_1"/>
    <property type="match status" value="1"/>
</dbReference>
<dbReference type="SUPFAM" id="SSF58104">
    <property type="entry name" value="Methyl-accepting chemotaxis protein (MCP) signaling domain"/>
    <property type="match status" value="1"/>
</dbReference>
<evidence type="ECO:0000259" key="11">
    <source>
        <dbReference type="PROSITE" id="PS50111"/>
    </source>
</evidence>
<evidence type="ECO:0000259" key="12">
    <source>
        <dbReference type="PROSITE" id="PS50885"/>
    </source>
</evidence>
<keyword evidence="4 10" id="KW-0812">Transmembrane</keyword>
<dbReference type="SMART" id="SM00283">
    <property type="entry name" value="MA"/>
    <property type="match status" value="1"/>
</dbReference>
<dbReference type="CDD" id="cd06225">
    <property type="entry name" value="HAMP"/>
    <property type="match status" value="1"/>
</dbReference>
<feature type="domain" description="HAMP" evidence="12">
    <location>
        <begin position="299"/>
        <end position="354"/>
    </location>
</feature>
<evidence type="ECO:0000256" key="2">
    <source>
        <dbReference type="ARBA" id="ARBA00022475"/>
    </source>
</evidence>
<evidence type="ECO:0000256" key="5">
    <source>
        <dbReference type="ARBA" id="ARBA00022989"/>
    </source>
</evidence>
<dbReference type="SMART" id="SM00304">
    <property type="entry name" value="HAMP"/>
    <property type="match status" value="1"/>
</dbReference>
<gene>
    <name evidence="13" type="ORF">GC101_28215</name>
</gene>
<accession>A0ABX1YNX0</accession>
<evidence type="ECO:0000256" key="9">
    <source>
        <dbReference type="PROSITE-ProRule" id="PRU00284"/>
    </source>
</evidence>
<keyword evidence="14" id="KW-1185">Reference proteome</keyword>
<keyword evidence="6 10" id="KW-0472">Membrane</keyword>
<sequence length="660" mass="72354">MNITRTLRFRLTLLILLLTLIPLFSLAIFQINQFESGTTHSIDNQKLDLAENNASSIDRWLNTKVSAINEVLSATKGYYQLESSQKLAAVQAIDQTDVEVVSINVTEASNEEESDLATQEFYQRARSTKEPVISDLLPGFTTEANLIMLAIPYLDDKNEYQGMIISVFTGSVLKQSIGQIQLEETGYGVLLSSKGDFMYHPDAGKLNAHYQNTLKSESMLDAFTNSILVKEHGSIIYTDDDGIKRTAAFSTVQSTGWKVLVTVPEEEAYAKVHSALTTTRNIIIFTIVLVIFISIIMTGLITTPIKRLSKFVNFMAQADFTSVIPVKIAKRKDEIGQLAQSLEKMSGSIREILNQVNEETSNVKSNITHSAHSMYMLGTQVEEVSATTEEMSAGMEETAAMAQQMNETSVEIKQAVSSIADKAQVGSAMAEMISDRAKQLKGTAIASRDEAHLIYNAIDTESRLAIEQVTAIEQIHLLTDSILQITSQTNLLSLNAAVEAARAGEAGKGFAVVASEIRKLAENSANTASEIQRVTYNVIDSVKGLTVSSRKALEFIDKKVIKDYNAMVDTGEQYYNDAESIQLLVTDFSATAEQLLASIQNVVYSINEITASNNENAQGTSDIAERSSDLLSQSTEVAKLMKVSEETAQKLLTAVSKFII</sequence>
<evidence type="ECO:0000256" key="8">
    <source>
        <dbReference type="ARBA" id="ARBA00029447"/>
    </source>
</evidence>
<keyword evidence="2" id="KW-1003">Cell membrane</keyword>
<comment type="similarity">
    <text evidence="8">Belongs to the methyl-accepting chemotaxis (MCP) protein family.</text>
</comment>
<dbReference type="Gene3D" id="3.30.450.20">
    <property type="entry name" value="PAS domain"/>
    <property type="match status" value="1"/>
</dbReference>
<dbReference type="PROSITE" id="PS50885">
    <property type="entry name" value="HAMP"/>
    <property type="match status" value="1"/>
</dbReference>
<dbReference type="Pfam" id="PF00672">
    <property type="entry name" value="HAMP"/>
    <property type="match status" value="1"/>
</dbReference>
<feature type="transmembrane region" description="Helical" evidence="10">
    <location>
        <begin position="282"/>
        <end position="301"/>
    </location>
</feature>
<dbReference type="Gene3D" id="1.10.287.950">
    <property type="entry name" value="Methyl-accepting chemotaxis protein"/>
    <property type="match status" value="1"/>
</dbReference>
<comment type="subcellular location">
    <subcellularLocation>
        <location evidence="1">Cell membrane</location>
        <topology evidence="1">Multi-pass membrane protein</topology>
    </subcellularLocation>
</comment>
<evidence type="ECO:0000256" key="10">
    <source>
        <dbReference type="SAM" id="Phobius"/>
    </source>
</evidence>
<name>A0ABX1YNX0_9BACL</name>
<keyword evidence="7 9" id="KW-0807">Transducer</keyword>
<dbReference type="CDD" id="cd12912">
    <property type="entry name" value="PDC2_MCP_like"/>
    <property type="match status" value="1"/>
</dbReference>